<evidence type="ECO:0000256" key="1">
    <source>
        <dbReference type="ARBA" id="ARBA00006068"/>
    </source>
</evidence>
<reference evidence="3 4" key="1">
    <citation type="submission" date="2016-10" db="EMBL/GenBank/DDBJ databases">
        <authorList>
            <person name="de Groot N.N."/>
        </authorList>
    </citation>
    <scope>NUCLEOTIDE SEQUENCE [LARGE SCALE GENOMIC DNA]</scope>
    <source>
        <strain evidence="3 4">DSM 23310</strain>
    </source>
</reference>
<proteinExistence type="inferred from homology"/>
<protein>
    <submittedName>
        <fullName evidence="3">Transcriptional attenuator, LytR family</fullName>
    </submittedName>
</protein>
<dbReference type="OrthoDB" id="305468at2"/>
<evidence type="ECO:0000313" key="4">
    <source>
        <dbReference type="Proteomes" id="UP000198828"/>
    </source>
</evidence>
<dbReference type="NCBIfam" id="TIGR00350">
    <property type="entry name" value="lytR_cpsA_psr"/>
    <property type="match status" value="1"/>
</dbReference>
<organism evidence="3 4">
    <name type="scientific">Tepidimicrobium xylanilyticum</name>
    <dbReference type="NCBI Taxonomy" id="1123352"/>
    <lineage>
        <taxon>Bacteria</taxon>
        <taxon>Bacillati</taxon>
        <taxon>Bacillota</taxon>
        <taxon>Tissierellia</taxon>
        <taxon>Tissierellales</taxon>
        <taxon>Tepidimicrobiaceae</taxon>
        <taxon>Tepidimicrobium</taxon>
    </lineage>
</organism>
<dbReference type="InterPro" id="IPR004474">
    <property type="entry name" value="LytR_CpsA_psr"/>
</dbReference>
<dbReference type="Pfam" id="PF03816">
    <property type="entry name" value="LytR_cpsA_psr"/>
    <property type="match status" value="1"/>
</dbReference>
<name>A0A1H3BSI2_9FIRM</name>
<evidence type="ECO:0000259" key="2">
    <source>
        <dbReference type="Pfam" id="PF03816"/>
    </source>
</evidence>
<dbReference type="Gene3D" id="3.40.630.190">
    <property type="entry name" value="LCP protein"/>
    <property type="match status" value="1"/>
</dbReference>
<feature type="domain" description="Cell envelope-related transcriptional attenuator" evidence="2">
    <location>
        <begin position="74"/>
        <end position="224"/>
    </location>
</feature>
<sequence length="318" mass="36096">MKKTFFKTFFISFIVFSLVWGGFIYKTVIKATGESDEEEYRETFLDRLIDGKDDITFLLLGVDSKDVKKSSGTRTDTMILCRVDKSTGEITMLSIPRDTKARIRGRKYEEKINHAHAYGGPELSVKAVKDLLGIDLEYYVKVDYNIVREFVDLIGGVEIDVPMDMKYSDPIADPPLYINLKKGYQTLDGEKALQFLRFRKGYVDQDLGRIKAQQEFLKAAIDKALRPSNVVNIPSMIKTYYENVETNIPLDVIMKFAMKAKSFSSDSIQANTLPGASKYINGVSYFIPNQEETNKLVKALFTDQRAVENSENNDGEAN</sequence>
<dbReference type="AlphaFoldDB" id="A0A1H3BSI2"/>
<dbReference type="RefSeq" id="WP_093753833.1">
    <property type="nucleotide sequence ID" value="NZ_FNNG01000011.1"/>
</dbReference>
<dbReference type="Proteomes" id="UP000198828">
    <property type="component" value="Unassembled WGS sequence"/>
</dbReference>
<comment type="similarity">
    <text evidence="1">Belongs to the LytR/CpsA/Psr (LCP) family.</text>
</comment>
<accession>A0A1H3BSI2</accession>
<dbReference type="InterPro" id="IPR050922">
    <property type="entry name" value="LytR/CpsA/Psr_CW_biosynth"/>
</dbReference>
<keyword evidence="4" id="KW-1185">Reference proteome</keyword>
<dbReference type="PANTHER" id="PTHR33392:SF6">
    <property type="entry name" value="POLYISOPRENYL-TEICHOIC ACID--PEPTIDOGLYCAN TEICHOIC ACID TRANSFERASE TAGU"/>
    <property type="match status" value="1"/>
</dbReference>
<dbReference type="EMBL" id="FNNG01000011">
    <property type="protein sequence ID" value="SDX44726.1"/>
    <property type="molecule type" value="Genomic_DNA"/>
</dbReference>
<evidence type="ECO:0000313" key="3">
    <source>
        <dbReference type="EMBL" id="SDX44726.1"/>
    </source>
</evidence>
<gene>
    <name evidence="3" type="ORF">SAMN05660923_02305</name>
</gene>
<dbReference type="PANTHER" id="PTHR33392">
    <property type="entry name" value="POLYISOPRENYL-TEICHOIC ACID--PEPTIDOGLYCAN TEICHOIC ACID TRANSFERASE TAGU"/>
    <property type="match status" value="1"/>
</dbReference>